<comment type="caution">
    <text evidence="3">The sequence shown here is derived from an EMBL/GenBank/DDBJ whole genome shotgun (WGS) entry which is preliminary data.</text>
</comment>
<dbReference type="GO" id="GO:0016787">
    <property type="term" value="F:hydrolase activity"/>
    <property type="evidence" value="ECO:0007669"/>
    <property type="project" value="UniProtKB-KW"/>
</dbReference>
<dbReference type="Gene3D" id="3.40.50.1820">
    <property type="entry name" value="alpha/beta hydrolase"/>
    <property type="match status" value="1"/>
</dbReference>
<dbReference type="SUPFAM" id="SSF53474">
    <property type="entry name" value="alpha/beta-Hydrolases"/>
    <property type="match status" value="1"/>
</dbReference>
<dbReference type="EMBL" id="JACVXA010000045">
    <property type="protein sequence ID" value="MBE3639367.1"/>
    <property type="molecule type" value="Genomic_DNA"/>
</dbReference>
<dbReference type="Pfam" id="PF20434">
    <property type="entry name" value="BD-FAE"/>
    <property type="match status" value="1"/>
</dbReference>
<proteinExistence type="predicted"/>
<dbReference type="AlphaFoldDB" id="A0A8J6YXB0"/>
<dbReference type="InterPro" id="IPR029058">
    <property type="entry name" value="AB_hydrolase_fold"/>
</dbReference>
<feature type="domain" description="BD-FAE-like" evidence="2">
    <location>
        <begin position="83"/>
        <end position="249"/>
    </location>
</feature>
<evidence type="ECO:0000313" key="3">
    <source>
        <dbReference type="EMBL" id="MBE3639367.1"/>
    </source>
</evidence>
<gene>
    <name evidence="3" type="ORF">ICN82_14295</name>
</gene>
<keyword evidence="4" id="KW-1185">Reference proteome</keyword>
<evidence type="ECO:0000256" key="1">
    <source>
        <dbReference type="ARBA" id="ARBA00022801"/>
    </source>
</evidence>
<dbReference type="InterPro" id="IPR050300">
    <property type="entry name" value="GDXG_lipolytic_enzyme"/>
</dbReference>
<dbReference type="InterPro" id="IPR049492">
    <property type="entry name" value="BD-FAE-like_dom"/>
</dbReference>
<keyword evidence="1 3" id="KW-0378">Hydrolase</keyword>
<protein>
    <submittedName>
        <fullName evidence="3">Alpha/beta hydrolase</fullName>
    </submittedName>
</protein>
<evidence type="ECO:0000313" key="4">
    <source>
        <dbReference type="Proteomes" id="UP000609121"/>
    </source>
</evidence>
<name>A0A8J6YXB0_9RHOB</name>
<organism evidence="3 4">
    <name type="scientific">Mangrovicoccus algicola</name>
    <dbReference type="NCBI Taxonomy" id="2771008"/>
    <lineage>
        <taxon>Bacteria</taxon>
        <taxon>Pseudomonadati</taxon>
        <taxon>Pseudomonadota</taxon>
        <taxon>Alphaproteobacteria</taxon>
        <taxon>Rhodobacterales</taxon>
        <taxon>Paracoccaceae</taxon>
        <taxon>Mangrovicoccus</taxon>
    </lineage>
</organism>
<evidence type="ECO:0000259" key="2">
    <source>
        <dbReference type="Pfam" id="PF20434"/>
    </source>
</evidence>
<dbReference type="Proteomes" id="UP000609121">
    <property type="component" value="Unassembled WGS sequence"/>
</dbReference>
<dbReference type="PANTHER" id="PTHR48081">
    <property type="entry name" value="AB HYDROLASE SUPERFAMILY PROTEIN C4A8.06C"/>
    <property type="match status" value="1"/>
</dbReference>
<reference evidence="3" key="1">
    <citation type="submission" date="2020-09" db="EMBL/GenBank/DDBJ databases">
        <title>A novel bacterium of genus Mangrovicoccus, isolated from South China Sea.</title>
        <authorList>
            <person name="Huang H."/>
            <person name="Mo K."/>
            <person name="Hu Y."/>
        </authorList>
    </citation>
    <scope>NUCLEOTIDE SEQUENCE</scope>
    <source>
        <strain evidence="3">HB182678</strain>
    </source>
</reference>
<accession>A0A8J6YXB0</accession>
<dbReference type="PANTHER" id="PTHR48081:SF6">
    <property type="entry name" value="PEPTIDASE S9 PROLYL OLIGOPEPTIDASE CATALYTIC DOMAIN-CONTAINING PROTEIN"/>
    <property type="match status" value="1"/>
</dbReference>
<sequence length="300" mass="31928">MAEPLTDEATLSLWGGTAPGAPDGLEQVVVERSKSLYRADRALMGITDPSLTVFRPEHPNGTSMIVAPGGSYRRVVLDKEGIEIARAMAERGITSFLLSYRLPGEGHENATEAPLADAQRAVRMVRGHAQDWGLDPAKVGFLGFSAAGHLGGSIATMYDRETYDRDDADAGVSARPDFVALIYPVMTMEDGPVHAGSREALLGAAPTAEQIAAWSPEQHVTAETPQTFLLHADDDPSVDSENAIRFYMALHEAGVPAELHVFRDGGHGFGIRGAGDRPVAGWPDLLAGWLDATGMTDGAQ</sequence>